<sequence>MSTPKLISAGECRILVVADIRGEISKLNDLASEYKADIIIHTGNFGFLDSHSVEEIHESYLRHIVEFCPLLPESLILEISKLSKVNGHAVEHLSNEHENLRKLLRNHSLSELGDFIRGDKTLQVPVYTIYGMCEDSLVINKFRYQIYKVPNLHIIDDTAVSLVDLPGGHRLLLAGIGGSLSYHKLFHQGSPVNFEDIIGEGRQMQDIEGFGRLLPISGDPGNIWITVLQFGKLIETLMEFSLRDPKVYADAIKIFVTHQSPAREPLLEHLAIFFKMDYTISNSLHFRYSSSYNELSISPSFESFKMKFNECRHKFAVIWKNVQPKFEKLLFALDNREMIDCTQLALQVFDKIPISSRGAEEIIPLQLKHHTADSDGPTDADGNPGATRPARQRELNAIIRQLNDLYYISFQNSWHFNICDLACGHLILDFKDGHVSMQSVSKGFDFSYRVLESGENDKTSKNDKNDASGSNIDEDSTNSTQRNASPTTTGSPGHLRRTRRPFGHGTSSRAGRGGRGRGGRASGRSRGSYRRD</sequence>
<name>A0A3F2Y255_DEKBR</name>
<evidence type="ECO:0000313" key="4">
    <source>
        <dbReference type="EMBL" id="VUG18519.1"/>
    </source>
</evidence>
<evidence type="ECO:0000313" key="3">
    <source>
        <dbReference type="EMBL" id="KAF6015705.1"/>
    </source>
</evidence>
<dbReference type="Pfam" id="PF10360">
    <property type="entry name" value="DUF2433"/>
    <property type="match status" value="1"/>
</dbReference>
<dbReference type="EMBL" id="JABCYN010000009">
    <property type="protein sequence ID" value="KAF6015705.1"/>
    <property type="molecule type" value="Genomic_DNA"/>
</dbReference>
<reference evidence="4 5" key="1">
    <citation type="submission" date="2019-07" db="EMBL/GenBank/DDBJ databases">
        <authorList>
            <person name="Friedrich A."/>
            <person name="Schacherer J."/>
        </authorList>
    </citation>
    <scope>NUCLEOTIDE SEQUENCE [LARGE SCALE GENOMIC DNA]</scope>
</reference>
<evidence type="ECO:0000259" key="2">
    <source>
        <dbReference type="Pfam" id="PF10360"/>
    </source>
</evidence>
<dbReference type="SUPFAM" id="SSF56300">
    <property type="entry name" value="Metallo-dependent phosphatases"/>
    <property type="match status" value="1"/>
</dbReference>
<dbReference type="Proteomes" id="UP000478008">
    <property type="component" value="Unassembled WGS sequence"/>
</dbReference>
<feature type="compositionally biased region" description="Basic and acidic residues" evidence="1">
    <location>
        <begin position="455"/>
        <end position="466"/>
    </location>
</feature>
<dbReference type="InterPro" id="IPR018829">
    <property type="entry name" value="DUF2433"/>
</dbReference>
<dbReference type="STRING" id="5007.A0A3F2Y255"/>
<dbReference type="PANTHER" id="PTHR31987:SF11">
    <property type="entry name" value="DUF2433 DOMAIN-CONTAINING PROTEIN"/>
    <property type="match status" value="1"/>
</dbReference>
<keyword evidence="5" id="KW-1185">Reference proteome</keyword>
<dbReference type="InterPro" id="IPR052743">
    <property type="entry name" value="Glutaminase_GtaA"/>
</dbReference>
<evidence type="ECO:0000313" key="5">
    <source>
        <dbReference type="Proteomes" id="UP000478008"/>
    </source>
</evidence>
<organism evidence="4 5">
    <name type="scientific">Dekkera bruxellensis</name>
    <name type="common">Brettanomyces custersii</name>
    <dbReference type="NCBI Taxonomy" id="5007"/>
    <lineage>
        <taxon>Eukaryota</taxon>
        <taxon>Fungi</taxon>
        <taxon>Dikarya</taxon>
        <taxon>Ascomycota</taxon>
        <taxon>Saccharomycotina</taxon>
        <taxon>Pichiomycetes</taxon>
        <taxon>Pichiales</taxon>
        <taxon>Pichiaceae</taxon>
        <taxon>Brettanomyces</taxon>
    </lineage>
</organism>
<feature type="region of interest" description="Disordered" evidence="1">
    <location>
        <begin position="455"/>
        <end position="532"/>
    </location>
</feature>
<accession>A0A3F2Y255</accession>
<proteinExistence type="predicted"/>
<evidence type="ECO:0000256" key="1">
    <source>
        <dbReference type="SAM" id="MobiDB-lite"/>
    </source>
</evidence>
<dbReference type="AlphaFoldDB" id="A0A3F2Y255"/>
<dbReference type="PANTHER" id="PTHR31987">
    <property type="entry name" value="GLUTAMINASE A-RELATED"/>
    <property type="match status" value="1"/>
</dbReference>
<dbReference type="EMBL" id="CABFWN010000003">
    <property type="protein sequence ID" value="VUG18519.1"/>
    <property type="molecule type" value="Genomic_DNA"/>
</dbReference>
<reference evidence="3 6" key="2">
    <citation type="journal article" date="2020" name="Appl. Microbiol. Biotechnol.">
        <title>Targeted gene deletion in Brettanomyces bruxellensis with an expression-free CRISPR-Cas9 system.</title>
        <authorList>
            <person name="Varela C."/>
            <person name="Bartel C."/>
            <person name="Onetto C."/>
            <person name="Borneman A."/>
        </authorList>
    </citation>
    <scope>NUCLEOTIDE SEQUENCE [LARGE SCALE GENOMIC DNA]</scope>
    <source>
        <strain evidence="3 6">AWRI1613</strain>
    </source>
</reference>
<feature type="domain" description="DUF2433" evidence="2">
    <location>
        <begin position="288"/>
        <end position="449"/>
    </location>
</feature>
<gene>
    <name evidence="4" type="ORF">DEBR0S3_13520G</name>
    <name evidence="3" type="ORF">HII12_000867</name>
</gene>
<protein>
    <submittedName>
        <fullName evidence="4">DEBR0S3_13520g1_1</fullName>
    </submittedName>
</protein>
<dbReference type="Proteomes" id="UP000568158">
    <property type="component" value="Unassembled WGS sequence"/>
</dbReference>
<feature type="compositionally biased region" description="Polar residues" evidence="1">
    <location>
        <begin position="467"/>
        <end position="491"/>
    </location>
</feature>
<evidence type="ECO:0000313" key="6">
    <source>
        <dbReference type="Proteomes" id="UP000568158"/>
    </source>
</evidence>
<dbReference type="InterPro" id="IPR029052">
    <property type="entry name" value="Metallo-depent_PP-like"/>
</dbReference>